<evidence type="ECO:0000256" key="2">
    <source>
        <dbReference type="ARBA" id="ARBA00022448"/>
    </source>
</evidence>
<dbReference type="InterPro" id="IPR022357">
    <property type="entry name" value="MIP_CS"/>
</dbReference>
<keyword evidence="4" id="KW-0677">Repeat</keyword>
<evidence type="ECO:0000313" key="9">
    <source>
        <dbReference type="EMBL" id="OGC83026.1"/>
    </source>
</evidence>
<evidence type="ECO:0000256" key="7">
    <source>
        <dbReference type="RuleBase" id="RU000477"/>
    </source>
</evidence>
<protein>
    <submittedName>
        <fullName evidence="9">Porin</fullName>
    </submittedName>
</protein>
<dbReference type="GO" id="GO:0016020">
    <property type="term" value="C:membrane"/>
    <property type="evidence" value="ECO:0007669"/>
    <property type="project" value="InterPro"/>
</dbReference>
<accession>A0A1F4XN06</accession>
<dbReference type="Proteomes" id="UP000177521">
    <property type="component" value="Unassembled WGS sequence"/>
</dbReference>
<reference evidence="9 10" key="1">
    <citation type="journal article" date="2016" name="Nat. Commun.">
        <title>Thousands of microbial genomes shed light on interconnected biogeochemical processes in an aquifer system.</title>
        <authorList>
            <person name="Anantharaman K."/>
            <person name="Brown C.T."/>
            <person name="Hug L.A."/>
            <person name="Sharon I."/>
            <person name="Castelle C.J."/>
            <person name="Probst A.J."/>
            <person name="Thomas B.C."/>
            <person name="Singh A."/>
            <person name="Wilkins M.J."/>
            <person name="Karaoz U."/>
            <person name="Brodie E.L."/>
            <person name="Williams K.H."/>
            <person name="Hubbard S.S."/>
            <person name="Banfield J.F."/>
        </authorList>
    </citation>
    <scope>NUCLEOTIDE SEQUENCE [LARGE SCALE GENOMIC DNA]</scope>
</reference>
<dbReference type="GO" id="GO:0015250">
    <property type="term" value="F:water channel activity"/>
    <property type="evidence" value="ECO:0007669"/>
    <property type="project" value="TreeGrafter"/>
</dbReference>
<dbReference type="GO" id="GO:0019755">
    <property type="term" value="P:one-carbon compound transport"/>
    <property type="evidence" value="ECO:0007669"/>
    <property type="project" value="UniProtKB-ARBA"/>
</dbReference>
<name>A0A1F4XN06_9BACT</name>
<proteinExistence type="inferred from homology"/>
<dbReference type="SUPFAM" id="SSF81338">
    <property type="entry name" value="Aquaporin-like"/>
    <property type="match status" value="1"/>
</dbReference>
<dbReference type="GO" id="GO:0012505">
    <property type="term" value="C:endomembrane system"/>
    <property type="evidence" value="ECO:0007669"/>
    <property type="project" value="UniProtKB-SubCell"/>
</dbReference>
<dbReference type="GO" id="GO:0005737">
    <property type="term" value="C:cytoplasm"/>
    <property type="evidence" value="ECO:0007669"/>
    <property type="project" value="UniProtKB-ARBA"/>
</dbReference>
<dbReference type="PROSITE" id="PS00221">
    <property type="entry name" value="MIP"/>
    <property type="match status" value="1"/>
</dbReference>
<evidence type="ECO:0000256" key="1">
    <source>
        <dbReference type="ARBA" id="ARBA00004127"/>
    </source>
</evidence>
<dbReference type="PANTHER" id="PTHR45665">
    <property type="entry name" value="AQUAPORIN-8"/>
    <property type="match status" value="1"/>
</dbReference>
<keyword evidence="5 8" id="KW-1133">Transmembrane helix</keyword>
<evidence type="ECO:0000313" key="10">
    <source>
        <dbReference type="Proteomes" id="UP000177521"/>
    </source>
</evidence>
<dbReference type="AlphaFoldDB" id="A0A1F4XN06"/>
<comment type="similarity">
    <text evidence="7">Belongs to the MIP/aquaporin (TC 1.A.8) family.</text>
</comment>
<evidence type="ECO:0000256" key="3">
    <source>
        <dbReference type="ARBA" id="ARBA00022692"/>
    </source>
</evidence>
<keyword evidence="6 8" id="KW-0472">Membrane</keyword>
<sequence>MMKKYLVEFIGTFFLVLTVIVAVRGTAGSLAPIAIGSILMVMVYAGGHISGGHYNPAVTLGVWLRGKCQTSDVPGYIIAQLLGGVIAAFLGVYLATNISGAAETITMGTFDFTSGVLAEFLGTFALVWVVLNTATAKGTSGNSFYGLAIGFTIVAGIYGLGGITGGAFNPAVAVGISLAKMTSWANLSAFLVGQIAAGISAALTFKYINGDK</sequence>
<organism evidence="9 10">
    <name type="scientific">Candidatus Abawacabacteria bacterium RIFCSPHIGHO2_01_FULL_46_8</name>
    <dbReference type="NCBI Taxonomy" id="1817815"/>
    <lineage>
        <taxon>Bacteria</taxon>
        <taxon>Candidatus Abawacaibacteriota</taxon>
    </lineage>
</organism>
<dbReference type="Gene3D" id="1.20.1080.10">
    <property type="entry name" value="Glycerol uptake facilitator protein"/>
    <property type="match status" value="1"/>
</dbReference>
<dbReference type="Pfam" id="PF00230">
    <property type="entry name" value="MIP"/>
    <property type="match status" value="1"/>
</dbReference>
<evidence type="ECO:0000256" key="5">
    <source>
        <dbReference type="ARBA" id="ARBA00022989"/>
    </source>
</evidence>
<comment type="caution">
    <text evidence="9">The sequence shown here is derived from an EMBL/GenBank/DDBJ whole genome shotgun (WGS) entry which is preliminary data.</text>
</comment>
<dbReference type="EMBL" id="MEWS01000002">
    <property type="protein sequence ID" value="OGC83026.1"/>
    <property type="molecule type" value="Genomic_DNA"/>
</dbReference>
<dbReference type="PANTHER" id="PTHR45665:SF9">
    <property type="entry name" value="AQUAPORIN-8"/>
    <property type="match status" value="1"/>
</dbReference>
<keyword evidence="2 7" id="KW-0813">Transport</keyword>
<evidence type="ECO:0000256" key="6">
    <source>
        <dbReference type="ARBA" id="ARBA00023136"/>
    </source>
</evidence>
<dbReference type="InterPro" id="IPR000425">
    <property type="entry name" value="MIP"/>
</dbReference>
<feature type="transmembrane region" description="Helical" evidence="8">
    <location>
        <begin position="144"/>
        <end position="168"/>
    </location>
</feature>
<evidence type="ECO:0000256" key="4">
    <source>
        <dbReference type="ARBA" id="ARBA00022737"/>
    </source>
</evidence>
<feature type="transmembrane region" description="Helical" evidence="8">
    <location>
        <begin position="115"/>
        <end position="132"/>
    </location>
</feature>
<comment type="subcellular location">
    <subcellularLocation>
        <location evidence="1">Endomembrane system</location>
        <topology evidence="1">Multi-pass membrane protein</topology>
    </subcellularLocation>
</comment>
<dbReference type="PRINTS" id="PR00783">
    <property type="entry name" value="MINTRINSICP"/>
</dbReference>
<keyword evidence="3 7" id="KW-0812">Transmembrane</keyword>
<feature type="transmembrane region" description="Helical" evidence="8">
    <location>
        <begin position="29"/>
        <end position="47"/>
    </location>
</feature>
<dbReference type="InterPro" id="IPR034294">
    <property type="entry name" value="Aquaporin_transptr"/>
</dbReference>
<dbReference type="InterPro" id="IPR023271">
    <property type="entry name" value="Aquaporin-like"/>
</dbReference>
<feature type="transmembrane region" description="Helical" evidence="8">
    <location>
        <begin position="188"/>
        <end position="208"/>
    </location>
</feature>
<evidence type="ECO:0000256" key="8">
    <source>
        <dbReference type="SAM" id="Phobius"/>
    </source>
</evidence>
<feature type="transmembrane region" description="Helical" evidence="8">
    <location>
        <begin position="5"/>
        <end position="23"/>
    </location>
</feature>
<feature type="transmembrane region" description="Helical" evidence="8">
    <location>
        <begin position="73"/>
        <end position="95"/>
    </location>
</feature>
<gene>
    <name evidence="9" type="ORF">A2788_02105</name>
</gene>